<evidence type="ECO:0000313" key="1">
    <source>
        <dbReference type="EMBL" id="GAA3891613.1"/>
    </source>
</evidence>
<reference evidence="2" key="1">
    <citation type="journal article" date="2019" name="Int. J. Syst. Evol. Microbiol.">
        <title>The Global Catalogue of Microorganisms (GCM) 10K type strain sequencing project: providing services to taxonomists for standard genome sequencing and annotation.</title>
        <authorList>
            <consortium name="The Broad Institute Genomics Platform"/>
            <consortium name="The Broad Institute Genome Sequencing Center for Infectious Disease"/>
            <person name="Wu L."/>
            <person name="Ma J."/>
        </authorList>
    </citation>
    <scope>NUCLEOTIDE SEQUENCE [LARGE SCALE GENOMIC DNA]</scope>
    <source>
        <strain evidence="2">JCM 16578</strain>
    </source>
</reference>
<dbReference type="RefSeq" id="WP_345553144.1">
    <property type="nucleotide sequence ID" value="NZ_BAAAZA010000028.1"/>
</dbReference>
<keyword evidence="2" id="KW-1185">Reference proteome</keyword>
<dbReference type="EMBL" id="BAAAZA010000028">
    <property type="protein sequence ID" value="GAA3891613.1"/>
    <property type="molecule type" value="Genomic_DNA"/>
</dbReference>
<proteinExistence type="predicted"/>
<evidence type="ECO:0008006" key="3">
    <source>
        <dbReference type="Google" id="ProtNLM"/>
    </source>
</evidence>
<gene>
    <name evidence="1" type="ORF">GCM10022207_68910</name>
</gene>
<comment type="caution">
    <text evidence="1">The sequence shown here is derived from an EMBL/GenBank/DDBJ whole genome shotgun (WGS) entry which is preliminary data.</text>
</comment>
<dbReference type="Proteomes" id="UP001501563">
    <property type="component" value="Unassembled WGS sequence"/>
</dbReference>
<evidence type="ECO:0000313" key="2">
    <source>
        <dbReference type="Proteomes" id="UP001501563"/>
    </source>
</evidence>
<accession>A0ABP7L0L0</accession>
<name>A0ABP7L0L0_9ACTN</name>
<organism evidence="1 2">
    <name type="scientific">Streptomyces lannensis</name>
    <dbReference type="NCBI Taxonomy" id="766498"/>
    <lineage>
        <taxon>Bacteria</taxon>
        <taxon>Bacillati</taxon>
        <taxon>Actinomycetota</taxon>
        <taxon>Actinomycetes</taxon>
        <taxon>Kitasatosporales</taxon>
        <taxon>Streptomycetaceae</taxon>
        <taxon>Streptomyces</taxon>
    </lineage>
</organism>
<protein>
    <recommendedName>
        <fullName evidence="3">Pep a2</fullName>
    </recommendedName>
</protein>
<sequence>MKTAAPYYYHLDVEISPERIGHVRRILAAHLRYWDLEMLVEPVCRCSDALLRTIDAHAADKNATIEMWWNGHHLITAVQDSERDIRPHYAPSGCLAQIAALSNGWGCCATDTGGKIIWFSQRARSGDHALLVPVAPSPSLRQTRPLPRALPLTADAAAREREDVSTEWAEPATALV</sequence>